<accession>A0A4Y7TFE4</accession>
<gene>
    <name evidence="2" type="ORF">FA13DRAFT_1731178</name>
</gene>
<name>A0A4Y7TFE4_COPMI</name>
<dbReference type="Gene3D" id="1.10.220.150">
    <property type="entry name" value="Arf GTPase activating protein"/>
    <property type="match status" value="1"/>
</dbReference>
<dbReference type="AlphaFoldDB" id="A0A4Y7TFE4"/>
<feature type="region of interest" description="Disordered" evidence="1">
    <location>
        <begin position="55"/>
        <end position="177"/>
    </location>
</feature>
<dbReference type="STRING" id="71717.A0A4Y7TFE4"/>
<proteinExistence type="predicted"/>
<feature type="compositionally biased region" description="Polar residues" evidence="1">
    <location>
        <begin position="61"/>
        <end position="90"/>
    </location>
</feature>
<evidence type="ECO:0008006" key="4">
    <source>
        <dbReference type="Google" id="ProtNLM"/>
    </source>
</evidence>
<organism evidence="2 3">
    <name type="scientific">Coprinellus micaceus</name>
    <name type="common">Glistening ink-cap mushroom</name>
    <name type="synonym">Coprinus micaceus</name>
    <dbReference type="NCBI Taxonomy" id="71717"/>
    <lineage>
        <taxon>Eukaryota</taxon>
        <taxon>Fungi</taxon>
        <taxon>Dikarya</taxon>
        <taxon>Basidiomycota</taxon>
        <taxon>Agaricomycotina</taxon>
        <taxon>Agaricomycetes</taxon>
        <taxon>Agaricomycetidae</taxon>
        <taxon>Agaricales</taxon>
        <taxon>Agaricineae</taxon>
        <taxon>Psathyrellaceae</taxon>
        <taxon>Coprinellus</taxon>
    </lineage>
</organism>
<dbReference type="Proteomes" id="UP000298030">
    <property type="component" value="Unassembled WGS sequence"/>
</dbReference>
<dbReference type="OrthoDB" id="10266696at2759"/>
<comment type="caution">
    <text evidence="2">The sequence shown here is derived from an EMBL/GenBank/DDBJ whole genome shotgun (WGS) entry which is preliminary data.</text>
</comment>
<evidence type="ECO:0000313" key="2">
    <source>
        <dbReference type="EMBL" id="TEB32684.1"/>
    </source>
</evidence>
<keyword evidence="3" id="KW-1185">Reference proteome</keyword>
<dbReference type="EMBL" id="QPFP01000014">
    <property type="protein sequence ID" value="TEB32684.1"/>
    <property type="molecule type" value="Genomic_DNA"/>
</dbReference>
<feature type="region of interest" description="Disordered" evidence="1">
    <location>
        <begin position="1"/>
        <end position="34"/>
    </location>
</feature>
<feature type="compositionally biased region" description="Polar residues" evidence="1">
    <location>
        <begin position="139"/>
        <end position="177"/>
    </location>
</feature>
<protein>
    <recommendedName>
        <fullName evidence="4">Arf-GAP domain-containing protein</fullName>
    </recommendedName>
</protein>
<dbReference type="InterPro" id="IPR038508">
    <property type="entry name" value="ArfGAP_dom_sf"/>
</dbReference>
<evidence type="ECO:0000313" key="3">
    <source>
        <dbReference type="Proteomes" id="UP000298030"/>
    </source>
</evidence>
<evidence type="ECO:0000256" key="1">
    <source>
        <dbReference type="SAM" id="MobiDB-lite"/>
    </source>
</evidence>
<reference evidence="2 3" key="1">
    <citation type="journal article" date="2019" name="Nat. Ecol. Evol.">
        <title>Megaphylogeny resolves global patterns of mushroom evolution.</title>
        <authorList>
            <person name="Varga T."/>
            <person name="Krizsan K."/>
            <person name="Foldi C."/>
            <person name="Dima B."/>
            <person name="Sanchez-Garcia M."/>
            <person name="Sanchez-Ramirez S."/>
            <person name="Szollosi G.J."/>
            <person name="Szarkandi J.G."/>
            <person name="Papp V."/>
            <person name="Albert L."/>
            <person name="Andreopoulos W."/>
            <person name="Angelini C."/>
            <person name="Antonin V."/>
            <person name="Barry K.W."/>
            <person name="Bougher N.L."/>
            <person name="Buchanan P."/>
            <person name="Buyck B."/>
            <person name="Bense V."/>
            <person name="Catcheside P."/>
            <person name="Chovatia M."/>
            <person name="Cooper J."/>
            <person name="Damon W."/>
            <person name="Desjardin D."/>
            <person name="Finy P."/>
            <person name="Geml J."/>
            <person name="Haridas S."/>
            <person name="Hughes K."/>
            <person name="Justo A."/>
            <person name="Karasinski D."/>
            <person name="Kautmanova I."/>
            <person name="Kiss B."/>
            <person name="Kocsube S."/>
            <person name="Kotiranta H."/>
            <person name="LaButti K.M."/>
            <person name="Lechner B.E."/>
            <person name="Liimatainen K."/>
            <person name="Lipzen A."/>
            <person name="Lukacs Z."/>
            <person name="Mihaltcheva S."/>
            <person name="Morgado L.N."/>
            <person name="Niskanen T."/>
            <person name="Noordeloos M.E."/>
            <person name="Ohm R.A."/>
            <person name="Ortiz-Santana B."/>
            <person name="Ovrebo C."/>
            <person name="Racz N."/>
            <person name="Riley R."/>
            <person name="Savchenko A."/>
            <person name="Shiryaev A."/>
            <person name="Soop K."/>
            <person name="Spirin V."/>
            <person name="Szebenyi C."/>
            <person name="Tomsovsky M."/>
            <person name="Tulloss R.E."/>
            <person name="Uehling J."/>
            <person name="Grigoriev I.V."/>
            <person name="Vagvolgyi C."/>
            <person name="Papp T."/>
            <person name="Martin F.M."/>
            <person name="Miettinen O."/>
            <person name="Hibbett D.S."/>
            <person name="Nagy L.G."/>
        </authorList>
    </citation>
    <scope>NUCLEOTIDE SEQUENCE [LARGE SCALE GENOMIC DNA]</scope>
    <source>
        <strain evidence="2 3">FP101781</strain>
    </source>
</reference>
<feature type="compositionally biased region" description="Low complexity" evidence="1">
    <location>
        <begin position="117"/>
        <end position="138"/>
    </location>
</feature>
<feature type="compositionally biased region" description="Polar residues" evidence="1">
    <location>
        <begin position="1"/>
        <end position="10"/>
    </location>
</feature>
<sequence>MGNAKSNAIYNPNEARHPPPPNLEDGERDSEMEQYIRAKYEYRKFLDKSALAASKLGPSRSAATATPRSVSSPLTSNARPSTIPPGSSLRNPPIQDSKPSLPTSAPKPTPQPRSVSQPVVAPLHPQQQQPPAGRQQYPSTSTLPLQFSAQPTRGSTTLTPSFTQPTLSTNPAGFNPFQMQLQPQFTSASLSSPFTPGFHGAMQPSSSFGQQLFMNHTGMPGFTGGGGLGAPTTQPAQFFQPQPQSATLPTQSPPAHQGFLTPSPSQGMMSAPVSQTHFITPSPQQFLSASPQPQMQVMGLQPQVNGMFMSTPSPQPMSMGMMPNGTSHSPIPGMMGGGMGMQPTGQFRGGMMQQQQQQQQGQFTQGLPAGMLSPANFQAATGNNPFGHRHGTM</sequence>